<dbReference type="Proteomes" id="UP001230426">
    <property type="component" value="Unassembled WGS sequence"/>
</dbReference>
<dbReference type="EMBL" id="JAUSRB010000002">
    <property type="protein sequence ID" value="MDP9863325.1"/>
    <property type="molecule type" value="Genomic_DNA"/>
</dbReference>
<accession>A0ABT9R274</accession>
<feature type="region of interest" description="Disordered" evidence="1">
    <location>
        <begin position="22"/>
        <end position="53"/>
    </location>
</feature>
<evidence type="ECO:0000313" key="3">
    <source>
        <dbReference type="Proteomes" id="UP001230426"/>
    </source>
</evidence>
<comment type="caution">
    <text evidence="2">The sequence shown here is derived from an EMBL/GenBank/DDBJ whole genome shotgun (WGS) entry which is preliminary data.</text>
</comment>
<organism evidence="2 3">
    <name type="scientific">Streptosporangium brasiliense</name>
    <dbReference type="NCBI Taxonomy" id="47480"/>
    <lineage>
        <taxon>Bacteria</taxon>
        <taxon>Bacillati</taxon>
        <taxon>Actinomycetota</taxon>
        <taxon>Actinomycetes</taxon>
        <taxon>Streptosporangiales</taxon>
        <taxon>Streptosporangiaceae</taxon>
        <taxon>Streptosporangium</taxon>
    </lineage>
</organism>
<proteinExistence type="predicted"/>
<evidence type="ECO:0000313" key="2">
    <source>
        <dbReference type="EMBL" id="MDP9863325.1"/>
    </source>
</evidence>
<evidence type="ECO:0000256" key="1">
    <source>
        <dbReference type="SAM" id="MobiDB-lite"/>
    </source>
</evidence>
<name>A0ABT9R274_9ACTN</name>
<reference evidence="2 3" key="1">
    <citation type="submission" date="2023-07" db="EMBL/GenBank/DDBJ databases">
        <title>Sequencing the genomes of 1000 actinobacteria strains.</title>
        <authorList>
            <person name="Klenk H.-P."/>
        </authorList>
    </citation>
    <scope>NUCLEOTIDE SEQUENCE [LARGE SCALE GENOMIC DNA]</scope>
    <source>
        <strain evidence="2 3">DSM 44109</strain>
    </source>
</reference>
<sequence>MGPELHYQMIINRTAELREEAANHRRARQLLSAKKSRSEGERRRSLFSKTSAA</sequence>
<protein>
    <submittedName>
        <fullName evidence="2">Uncharacterized protein</fullName>
    </submittedName>
</protein>
<gene>
    <name evidence="2" type="ORF">J2S55_002591</name>
</gene>
<keyword evidence="3" id="KW-1185">Reference proteome</keyword>
<dbReference type="RefSeq" id="WP_306860108.1">
    <property type="nucleotide sequence ID" value="NZ_JAUSRB010000002.1"/>
</dbReference>